<name>A0A2B4RUP7_STYPI</name>
<gene>
    <name evidence="1" type="ORF">AWC38_SpisGene14193</name>
</gene>
<sequence length="194" mass="22266">MPDKRKNQKKAPHLQKLTKVTHDRHLPEISSSVVQELLKAQECIKKSFMESVVASIISCIDDLVKDVADLKASLQFSQQVISSHEEKIKTINTDVSSLQATVNKHLQKAIYLENQSKRNNLRFEGLMEDGGESWEETKDKVKNTLVDKLNFELAPGIEPRRIKPEGIHIFEELAEEIMEKRRAQLLFQRQAKAH</sequence>
<organism evidence="1 2">
    <name type="scientific">Stylophora pistillata</name>
    <name type="common">Smooth cauliflower coral</name>
    <dbReference type="NCBI Taxonomy" id="50429"/>
    <lineage>
        <taxon>Eukaryota</taxon>
        <taxon>Metazoa</taxon>
        <taxon>Cnidaria</taxon>
        <taxon>Anthozoa</taxon>
        <taxon>Hexacorallia</taxon>
        <taxon>Scleractinia</taxon>
        <taxon>Astrocoeniina</taxon>
        <taxon>Pocilloporidae</taxon>
        <taxon>Stylophora</taxon>
    </lineage>
</organism>
<reference evidence="2" key="1">
    <citation type="journal article" date="2017" name="bioRxiv">
        <title>Comparative analysis of the genomes of Stylophora pistillata and Acropora digitifera provides evidence for extensive differences between species of corals.</title>
        <authorList>
            <person name="Voolstra C.R."/>
            <person name="Li Y."/>
            <person name="Liew Y.J."/>
            <person name="Baumgarten S."/>
            <person name="Zoccola D."/>
            <person name="Flot J.-F."/>
            <person name="Tambutte S."/>
            <person name="Allemand D."/>
            <person name="Aranda M."/>
        </authorList>
    </citation>
    <scope>NUCLEOTIDE SEQUENCE [LARGE SCALE GENOMIC DNA]</scope>
</reference>
<keyword evidence="2" id="KW-1185">Reference proteome</keyword>
<evidence type="ECO:0000313" key="2">
    <source>
        <dbReference type="Proteomes" id="UP000225706"/>
    </source>
</evidence>
<proteinExistence type="predicted"/>
<accession>A0A2B4RUP7</accession>
<dbReference type="EMBL" id="LSMT01000282">
    <property type="protein sequence ID" value="PFX21321.1"/>
    <property type="molecule type" value="Genomic_DNA"/>
</dbReference>
<dbReference type="Proteomes" id="UP000225706">
    <property type="component" value="Unassembled WGS sequence"/>
</dbReference>
<evidence type="ECO:0000313" key="1">
    <source>
        <dbReference type="EMBL" id="PFX21321.1"/>
    </source>
</evidence>
<dbReference type="AlphaFoldDB" id="A0A2B4RUP7"/>
<protein>
    <submittedName>
        <fullName evidence="1">Uncharacterized protein</fullName>
    </submittedName>
</protein>
<comment type="caution">
    <text evidence="1">The sequence shown here is derived from an EMBL/GenBank/DDBJ whole genome shotgun (WGS) entry which is preliminary data.</text>
</comment>